<dbReference type="EMBL" id="JBBKTW010000014">
    <property type="protein sequence ID" value="MEN2991813.1"/>
    <property type="molecule type" value="Genomic_DNA"/>
</dbReference>
<feature type="domain" description="PIN" evidence="1">
    <location>
        <begin position="4"/>
        <end position="114"/>
    </location>
</feature>
<dbReference type="Pfam" id="PF13470">
    <property type="entry name" value="PIN_3"/>
    <property type="match status" value="1"/>
</dbReference>
<accession>A0ABU9YSK6</accession>
<dbReference type="InterPro" id="IPR029060">
    <property type="entry name" value="PIN-like_dom_sf"/>
</dbReference>
<dbReference type="CDD" id="cd09854">
    <property type="entry name" value="PIN_VapC-like"/>
    <property type="match status" value="1"/>
</dbReference>
<dbReference type="InterPro" id="IPR002716">
    <property type="entry name" value="PIN_dom"/>
</dbReference>
<dbReference type="SUPFAM" id="SSF88723">
    <property type="entry name" value="PIN domain-like"/>
    <property type="match status" value="1"/>
</dbReference>
<sequence length="139" mass="15498">MIPLVIDTNVLVSALRSGGGASRQVLRRCLEGGYRPLFSNALWLEYEDLLARPVWTDQTTAEERGQVLAALAAAGQWIKIYYGWRPNLRDEGDNHLIELAIAGAARAIVTHNVRDVRGGELRWNDLLVLTPSQCLEQMT</sequence>
<evidence type="ECO:0000259" key="1">
    <source>
        <dbReference type="Pfam" id="PF13470"/>
    </source>
</evidence>
<evidence type="ECO:0000313" key="2">
    <source>
        <dbReference type="EMBL" id="MEN2991813.1"/>
    </source>
</evidence>
<gene>
    <name evidence="2" type="ORF">WG926_26110</name>
</gene>
<organism evidence="2 3">
    <name type="scientific">Tistrella arctica</name>
    <dbReference type="NCBI Taxonomy" id="3133430"/>
    <lineage>
        <taxon>Bacteria</taxon>
        <taxon>Pseudomonadati</taxon>
        <taxon>Pseudomonadota</taxon>
        <taxon>Alphaproteobacteria</taxon>
        <taxon>Geminicoccales</taxon>
        <taxon>Geminicoccaceae</taxon>
        <taxon>Tistrella</taxon>
    </lineage>
</organism>
<dbReference type="NCBIfam" id="TIGR00305">
    <property type="entry name" value="putative toxin-antitoxin system toxin component, PIN family"/>
    <property type="match status" value="1"/>
</dbReference>
<proteinExistence type="predicted"/>
<dbReference type="PANTHER" id="PTHR34610">
    <property type="entry name" value="SSL7007 PROTEIN"/>
    <property type="match status" value="1"/>
</dbReference>
<reference evidence="2 3" key="1">
    <citation type="submission" date="2024-03" db="EMBL/GenBank/DDBJ databases">
        <title>High-quality draft genome sequencing of Tistrella sp. BH-R2-4.</title>
        <authorList>
            <person name="Dong C."/>
        </authorList>
    </citation>
    <scope>NUCLEOTIDE SEQUENCE [LARGE SCALE GENOMIC DNA]</scope>
    <source>
        <strain evidence="2 3">BH-R2-4</strain>
    </source>
</reference>
<protein>
    <submittedName>
        <fullName evidence="2">Toxin-antitoxin system toxin component, PIN family</fullName>
    </submittedName>
</protein>
<dbReference type="Proteomes" id="UP001413721">
    <property type="component" value="Unassembled WGS sequence"/>
</dbReference>
<dbReference type="RefSeq" id="WP_345938672.1">
    <property type="nucleotide sequence ID" value="NZ_JBBKTW010000014.1"/>
</dbReference>
<keyword evidence="3" id="KW-1185">Reference proteome</keyword>
<name>A0ABU9YSK6_9PROT</name>
<evidence type="ECO:0000313" key="3">
    <source>
        <dbReference type="Proteomes" id="UP001413721"/>
    </source>
</evidence>
<comment type="caution">
    <text evidence="2">The sequence shown here is derived from an EMBL/GenBank/DDBJ whole genome shotgun (WGS) entry which is preliminary data.</text>
</comment>
<dbReference type="InterPro" id="IPR002850">
    <property type="entry name" value="PIN_toxin-like"/>
</dbReference>
<dbReference type="PANTHER" id="PTHR34610:SF3">
    <property type="entry name" value="SSL7007 PROTEIN"/>
    <property type="match status" value="1"/>
</dbReference>